<dbReference type="GO" id="GO:0098855">
    <property type="term" value="C:HCN channel complex"/>
    <property type="evidence" value="ECO:0007669"/>
    <property type="project" value="TreeGrafter"/>
</dbReference>
<feature type="region of interest" description="Disordered" evidence="1">
    <location>
        <begin position="751"/>
        <end position="778"/>
    </location>
</feature>
<feature type="domain" description="Cyclic nucleotide-binding" evidence="3">
    <location>
        <begin position="434"/>
        <end position="535"/>
    </location>
</feature>
<evidence type="ECO:0000256" key="2">
    <source>
        <dbReference type="SAM" id="Phobius"/>
    </source>
</evidence>
<reference evidence="4" key="1">
    <citation type="submission" date="2021-01" db="EMBL/GenBank/DDBJ databases">
        <authorList>
            <consortium name="Genoscope - CEA"/>
            <person name="William W."/>
        </authorList>
    </citation>
    <scope>NUCLEOTIDE SEQUENCE</scope>
</reference>
<proteinExistence type="predicted"/>
<feature type="transmembrane region" description="Helical" evidence="2">
    <location>
        <begin position="304"/>
        <end position="324"/>
    </location>
</feature>
<dbReference type="InterPro" id="IPR051413">
    <property type="entry name" value="K/Na_HCN_channel"/>
</dbReference>
<feature type="transmembrane region" description="Helical" evidence="2">
    <location>
        <begin position="178"/>
        <end position="200"/>
    </location>
</feature>
<gene>
    <name evidence="4" type="ORF">PPENT_87.1.T1350073</name>
</gene>
<feature type="compositionally biased region" description="Polar residues" evidence="1">
    <location>
        <begin position="61"/>
        <end position="70"/>
    </location>
</feature>
<keyword evidence="2" id="KW-1133">Transmembrane helix</keyword>
<feature type="transmembrane region" description="Helical" evidence="2">
    <location>
        <begin position="212"/>
        <end position="233"/>
    </location>
</feature>
<evidence type="ECO:0000313" key="4">
    <source>
        <dbReference type="EMBL" id="CAD8203870.1"/>
    </source>
</evidence>
<feature type="region of interest" description="Disordered" evidence="1">
    <location>
        <begin position="675"/>
        <end position="711"/>
    </location>
</feature>
<dbReference type="Proteomes" id="UP000689195">
    <property type="component" value="Unassembled WGS sequence"/>
</dbReference>
<feature type="region of interest" description="Disordered" evidence="1">
    <location>
        <begin position="829"/>
        <end position="870"/>
    </location>
</feature>
<feature type="compositionally biased region" description="Low complexity" evidence="1">
    <location>
        <begin position="699"/>
        <end position="711"/>
    </location>
</feature>
<protein>
    <recommendedName>
        <fullName evidence="3">Cyclic nucleotide-binding domain-containing protein</fullName>
    </recommendedName>
</protein>
<dbReference type="InterPro" id="IPR000595">
    <property type="entry name" value="cNMP-bd_dom"/>
</dbReference>
<organism evidence="4 5">
    <name type="scientific">Paramecium pentaurelia</name>
    <dbReference type="NCBI Taxonomy" id="43138"/>
    <lineage>
        <taxon>Eukaryota</taxon>
        <taxon>Sar</taxon>
        <taxon>Alveolata</taxon>
        <taxon>Ciliophora</taxon>
        <taxon>Intramacronucleata</taxon>
        <taxon>Oligohymenophorea</taxon>
        <taxon>Peniculida</taxon>
        <taxon>Parameciidae</taxon>
        <taxon>Paramecium</taxon>
    </lineage>
</organism>
<dbReference type="EMBL" id="CAJJDO010000135">
    <property type="protein sequence ID" value="CAD8203870.1"/>
    <property type="molecule type" value="Genomic_DNA"/>
</dbReference>
<dbReference type="OrthoDB" id="301061at2759"/>
<dbReference type="PANTHER" id="PTHR45689:SF5">
    <property type="entry name" value="I[[H]] CHANNEL, ISOFORM E"/>
    <property type="match status" value="1"/>
</dbReference>
<dbReference type="GO" id="GO:0035725">
    <property type="term" value="P:sodium ion transmembrane transport"/>
    <property type="evidence" value="ECO:0007669"/>
    <property type="project" value="TreeGrafter"/>
</dbReference>
<sequence length="936" mass="109969">MLVQPQINAQQGSSSRSMSISMDESIYTQIQPIVQKMTVVNQHQLQVRKPSDAAQEMIRSPPTTSVTPQIASDRPPQNEIKDLLLINEEPSNKEQSIQISDCCKKTHKASKNNLSQQSILIDEKPQNSYSDVQWSRLMSLKTVNTHPSFQLNILCDKAAEFDQNNSINKCFQPKKQNLYYHTSNVIYCMYLCFFITQMLINLQDSLQGQHIYQILLIVFQVIYSFNQIIFVQYENGEIINNIQQLTQMYFKKQSIFDIIALIPVIFVLASEQMHFIQLLHIVRLLKLRQLMKDFQLIYGKIVQYIYYILEFHFVQFIALTILQFNHNKQQLNFYDEFIVFLYKSNESNAITYLIRLFILIYYCYCIFRFTIKENLELHKLSISYDTKQQIKAYINKLNSQQSTDMNFLSHLPQTYVDDIKFQRYFHLLQKIPIFKCSFSEKTLRQICSLIQEYTYVPNQIVLMQQTSNQQLFIILSGEVQISQKKEGSSNTDFKIKRIGKDSIFNNQAFFKNTYSNINATSIGYSQIAQLDLEQFLDCIKSHYQERQKYKMMADQIVLYEVYSLCQLCCYVCGKFHDIDECDHVHYVPKKSIIVQYIQSNDLQIRKNYFRSKVRQKQKRLKSNILKIEEAALLYQQQNFESDNTDDNKKYQDEVISIQQPYLREASHPYIEGQNSLQQSQYTPKRGSQNSIRDSLHSLQQQQQQQQQQQHQLMDIPNISPVQYVQQPPSGISHSSYGQLFKDVSINRKNFNGSSDKNSSGNVFSLPYSSNGSKNTPNNIISKQEKDELISIQMKKAKLQDSVYYHQKRIQNQMDNCSQNTLSKYQKYHTTQPQQQQTKSIRSDRKSNSCISESEKGEYQVQQQQDVQPSKYGIQSSKFTGETAKQFMRNPLEMPNLEFYQSFEKSNQFSDYFPQYNIDQAIESYKHYQQSRSSANK</sequence>
<feature type="transmembrane region" description="Helical" evidence="2">
    <location>
        <begin position="349"/>
        <end position="371"/>
    </location>
</feature>
<evidence type="ECO:0000256" key="1">
    <source>
        <dbReference type="SAM" id="MobiDB-lite"/>
    </source>
</evidence>
<dbReference type="Pfam" id="PF00027">
    <property type="entry name" value="cNMP_binding"/>
    <property type="match status" value="1"/>
</dbReference>
<keyword evidence="2" id="KW-0472">Membrane</keyword>
<feature type="region of interest" description="Disordered" evidence="1">
    <location>
        <begin position="50"/>
        <end position="76"/>
    </location>
</feature>
<feature type="compositionally biased region" description="Basic and acidic residues" evidence="1">
    <location>
        <begin position="840"/>
        <end position="857"/>
    </location>
</feature>
<keyword evidence="5" id="KW-1185">Reference proteome</keyword>
<feature type="transmembrane region" description="Helical" evidence="2">
    <location>
        <begin position="258"/>
        <end position="283"/>
    </location>
</feature>
<keyword evidence="2" id="KW-0812">Transmembrane</keyword>
<feature type="compositionally biased region" description="Polar residues" evidence="1">
    <location>
        <begin position="675"/>
        <end position="698"/>
    </location>
</feature>
<name>A0A8S1XRY6_9CILI</name>
<comment type="caution">
    <text evidence="4">The sequence shown here is derived from an EMBL/GenBank/DDBJ whole genome shotgun (WGS) entry which is preliminary data.</text>
</comment>
<accession>A0A8S1XRY6</accession>
<dbReference type="GO" id="GO:0003254">
    <property type="term" value="P:regulation of membrane depolarization"/>
    <property type="evidence" value="ECO:0007669"/>
    <property type="project" value="TreeGrafter"/>
</dbReference>
<feature type="compositionally biased region" description="Low complexity" evidence="1">
    <location>
        <begin position="829"/>
        <end position="838"/>
    </location>
</feature>
<dbReference type="PANTHER" id="PTHR45689">
    <property type="entry name" value="I[[H]] CHANNEL, ISOFORM E"/>
    <property type="match status" value="1"/>
</dbReference>
<evidence type="ECO:0000259" key="3">
    <source>
        <dbReference type="PROSITE" id="PS50042"/>
    </source>
</evidence>
<dbReference type="GO" id="GO:0005249">
    <property type="term" value="F:voltage-gated potassium channel activity"/>
    <property type="evidence" value="ECO:0007669"/>
    <property type="project" value="TreeGrafter"/>
</dbReference>
<dbReference type="CDD" id="cd00038">
    <property type="entry name" value="CAP_ED"/>
    <property type="match status" value="1"/>
</dbReference>
<dbReference type="PROSITE" id="PS50042">
    <property type="entry name" value="CNMP_BINDING_3"/>
    <property type="match status" value="1"/>
</dbReference>
<dbReference type="AlphaFoldDB" id="A0A8S1XRY6"/>
<evidence type="ECO:0000313" key="5">
    <source>
        <dbReference type="Proteomes" id="UP000689195"/>
    </source>
</evidence>